<evidence type="ECO:0000313" key="1">
    <source>
        <dbReference type="EMBL" id="SFM79040.1"/>
    </source>
</evidence>
<accession>A0A1I4TQY9</accession>
<dbReference type="InterPro" id="IPR012337">
    <property type="entry name" value="RNaseH-like_sf"/>
</dbReference>
<dbReference type="AlphaFoldDB" id="A0A1I4TQY9"/>
<dbReference type="RefSeq" id="WP_218152109.1">
    <property type="nucleotide sequence ID" value="NZ_FOUB01000053.1"/>
</dbReference>
<protein>
    <recommendedName>
        <fullName evidence="3">Transposase DDE domain-containing protein</fullName>
    </recommendedName>
</protein>
<organism evidence="1 2">
    <name type="scientific">Nitrosomonas communis</name>
    <dbReference type="NCBI Taxonomy" id="44574"/>
    <lineage>
        <taxon>Bacteria</taxon>
        <taxon>Pseudomonadati</taxon>
        <taxon>Pseudomonadota</taxon>
        <taxon>Betaproteobacteria</taxon>
        <taxon>Nitrosomonadales</taxon>
        <taxon>Nitrosomonadaceae</taxon>
        <taxon>Nitrosomonas</taxon>
    </lineage>
</organism>
<dbReference type="Proteomes" id="UP000183287">
    <property type="component" value="Unassembled WGS sequence"/>
</dbReference>
<gene>
    <name evidence="1" type="ORF">SAMN05421863_105323</name>
</gene>
<proteinExistence type="predicted"/>
<evidence type="ECO:0008006" key="3">
    <source>
        <dbReference type="Google" id="ProtNLM"/>
    </source>
</evidence>
<dbReference type="SUPFAM" id="SSF53098">
    <property type="entry name" value="Ribonuclease H-like"/>
    <property type="match status" value="1"/>
</dbReference>
<dbReference type="EMBL" id="FOUB01000053">
    <property type="protein sequence ID" value="SFM79040.1"/>
    <property type="molecule type" value="Genomic_DNA"/>
</dbReference>
<keyword evidence="2" id="KW-1185">Reference proteome</keyword>
<reference evidence="2" key="1">
    <citation type="submission" date="2016-10" db="EMBL/GenBank/DDBJ databases">
        <authorList>
            <person name="Varghese N."/>
            <person name="Submissions S."/>
        </authorList>
    </citation>
    <scope>NUCLEOTIDE SEQUENCE [LARGE SCALE GENOMIC DNA]</scope>
    <source>
        <strain evidence="2">Nm44</strain>
    </source>
</reference>
<evidence type="ECO:0000313" key="2">
    <source>
        <dbReference type="Proteomes" id="UP000183287"/>
    </source>
</evidence>
<sequence>MIAGCGYQAKMVDAELNLAESPKDSEQWVKVRLLFVRGAVDKTKTQTGKHDWVVFLCTDTALSATEILQRFAMRWAIEVYFKEAKQHLGLLKEQSNHYAAYIASIHLAAIRFCLLAIAKQIQDANSIAQIRQKICSNSTDISFASKLWQVFRAIITGALDELKAVLGDAITLLLDIIDAHIQYFFVQTLQLDPGTIKLDAL</sequence>
<name>A0A1I4TQY9_9PROT</name>